<evidence type="ECO:0000313" key="3">
    <source>
        <dbReference type="Proteomes" id="UP001599542"/>
    </source>
</evidence>
<dbReference type="EC" id="2.3.1.-" evidence="2"/>
<feature type="domain" description="N-acetyltransferase" evidence="1">
    <location>
        <begin position="42"/>
        <end position="188"/>
    </location>
</feature>
<dbReference type="Gene3D" id="3.40.630.30">
    <property type="match status" value="1"/>
</dbReference>
<keyword evidence="2" id="KW-0012">Acyltransferase</keyword>
<gene>
    <name evidence="2" type="ORF">ACFW6T_18050</name>
</gene>
<reference evidence="2 3" key="1">
    <citation type="submission" date="2024-09" db="EMBL/GenBank/DDBJ databases">
        <title>The Natural Products Discovery Center: Release of the First 8490 Sequenced Strains for Exploring Actinobacteria Biosynthetic Diversity.</title>
        <authorList>
            <person name="Kalkreuter E."/>
            <person name="Kautsar S.A."/>
            <person name="Yang D."/>
            <person name="Bader C.D."/>
            <person name="Teijaro C.N."/>
            <person name="Fluegel L."/>
            <person name="Davis C.M."/>
            <person name="Simpson J.R."/>
            <person name="Lauterbach L."/>
            <person name="Steele A.D."/>
            <person name="Gui C."/>
            <person name="Meng S."/>
            <person name="Li G."/>
            <person name="Viehrig K."/>
            <person name="Ye F."/>
            <person name="Su P."/>
            <person name="Kiefer A.F."/>
            <person name="Nichols A."/>
            <person name="Cepeda A.J."/>
            <person name="Yan W."/>
            <person name="Fan B."/>
            <person name="Jiang Y."/>
            <person name="Adhikari A."/>
            <person name="Zheng C.-J."/>
            <person name="Schuster L."/>
            <person name="Cowan T.M."/>
            <person name="Smanski M.J."/>
            <person name="Chevrette M.G."/>
            <person name="De Carvalho L.P.S."/>
            <person name="Shen B."/>
        </authorList>
    </citation>
    <scope>NUCLEOTIDE SEQUENCE [LARGE SCALE GENOMIC DNA]</scope>
    <source>
        <strain evidence="2 3">NPDC058753</strain>
    </source>
</reference>
<dbReference type="GO" id="GO:0016746">
    <property type="term" value="F:acyltransferase activity"/>
    <property type="evidence" value="ECO:0007669"/>
    <property type="project" value="UniProtKB-KW"/>
</dbReference>
<dbReference type="InterPro" id="IPR051554">
    <property type="entry name" value="Acetyltransferase_Eis"/>
</dbReference>
<dbReference type="InterPro" id="IPR000182">
    <property type="entry name" value="GNAT_dom"/>
</dbReference>
<organism evidence="2 3">
    <name type="scientific">Kitasatospora phosalacinea</name>
    <dbReference type="NCBI Taxonomy" id="2065"/>
    <lineage>
        <taxon>Bacteria</taxon>
        <taxon>Bacillati</taxon>
        <taxon>Actinomycetota</taxon>
        <taxon>Actinomycetes</taxon>
        <taxon>Kitasatosporales</taxon>
        <taxon>Streptomycetaceae</taxon>
        <taxon>Kitasatospora</taxon>
    </lineage>
</organism>
<dbReference type="Pfam" id="PF13527">
    <property type="entry name" value="Acetyltransf_9"/>
    <property type="match status" value="1"/>
</dbReference>
<dbReference type="SUPFAM" id="SSF55729">
    <property type="entry name" value="Acyl-CoA N-acyltransferases (Nat)"/>
    <property type="match status" value="1"/>
</dbReference>
<comment type="caution">
    <text evidence="2">The sequence shown here is derived from an EMBL/GenBank/DDBJ whole genome shotgun (WGS) entry which is preliminary data.</text>
</comment>
<evidence type="ECO:0000313" key="2">
    <source>
        <dbReference type="EMBL" id="MFE1353888.1"/>
    </source>
</evidence>
<protein>
    <submittedName>
        <fullName evidence="2">GNAT family N-acetyltransferase</fullName>
        <ecNumber evidence="2">2.3.1.-</ecNumber>
    </submittedName>
</protein>
<dbReference type="EMBL" id="JBHYPX010000035">
    <property type="protein sequence ID" value="MFE1353888.1"/>
    <property type="molecule type" value="Genomic_DNA"/>
</dbReference>
<proteinExistence type="predicted"/>
<keyword evidence="2" id="KW-0808">Transferase</keyword>
<dbReference type="PANTHER" id="PTHR37817:SF1">
    <property type="entry name" value="N-ACETYLTRANSFERASE EIS"/>
    <property type="match status" value="1"/>
</dbReference>
<dbReference type="Proteomes" id="UP001599542">
    <property type="component" value="Unassembled WGS sequence"/>
</dbReference>
<dbReference type="PANTHER" id="PTHR37817">
    <property type="entry name" value="N-ACETYLTRANSFERASE EIS"/>
    <property type="match status" value="1"/>
</dbReference>
<dbReference type="InterPro" id="IPR016181">
    <property type="entry name" value="Acyl_CoA_acyltransferase"/>
</dbReference>
<accession>A0ABW6GMC6</accession>
<name>A0ABW6GMC6_9ACTN</name>
<keyword evidence="3" id="KW-1185">Reference proteome</keyword>
<dbReference type="PROSITE" id="PS51186">
    <property type="entry name" value="GNAT"/>
    <property type="match status" value="1"/>
</dbReference>
<sequence length="209" mass="22143">MLQQLRLLRRVQLRLRLLTTTDGRRPGAGRGGTMADRQGFAAAAELAEWGGWPALQELGESADPFEVAAVGGVWRPKDRHFGVLLDGRVVAHSGLVVAPVEVGGRHFEVAGIGGVLVSPHWRGHGLARAVVAAALDAARADGLELAMLFCLPDRAPLYARLGWTALPGPVTAEQPEGPEPTRLGAMWTGLVPGALWPEGGAVRLHSLPF</sequence>
<evidence type="ECO:0000259" key="1">
    <source>
        <dbReference type="PROSITE" id="PS51186"/>
    </source>
</evidence>
<dbReference type="RefSeq" id="WP_380314804.1">
    <property type="nucleotide sequence ID" value="NZ_JBHYPW010000001.1"/>
</dbReference>